<evidence type="ECO:0000256" key="3">
    <source>
        <dbReference type="ARBA" id="ARBA00022989"/>
    </source>
</evidence>
<dbReference type="Proteomes" id="UP000078237">
    <property type="component" value="Unassembled WGS sequence"/>
</dbReference>
<keyword evidence="3 6" id="KW-1133">Transmembrane helix</keyword>
<evidence type="ECO:0000256" key="1">
    <source>
        <dbReference type="ARBA" id="ARBA00004141"/>
    </source>
</evidence>
<evidence type="ECO:0000313" key="8">
    <source>
        <dbReference type="EMBL" id="KXX79884.1"/>
    </source>
</evidence>
<accession>A0A175WAA5</accession>
<feature type="domain" description="Rhodopsin" evidence="7">
    <location>
        <begin position="1"/>
        <end position="81"/>
    </location>
</feature>
<dbReference type="InterPro" id="IPR049326">
    <property type="entry name" value="Rhodopsin_dom_fungi"/>
</dbReference>
<dbReference type="EMBL" id="LCTW02000074">
    <property type="protein sequence ID" value="KXX79884.1"/>
    <property type="molecule type" value="Genomic_DNA"/>
</dbReference>
<comment type="similarity">
    <text evidence="5">Belongs to the SAT4 family.</text>
</comment>
<name>A0A175WAA5_9PEZI</name>
<evidence type="ECO:0000256" key="2">
    <source>
        <dbReference type="ARBA" id="ARBA00022692"/>
    </source>
</evidence>
<dbReference type="Pfam" id="PF20684">
    <property type="entry name" value="Fung_rhodopsin"/>
    <property type="match status" value="1"/>
</dbReference>
<dbReference type="AlphaFoldDB" id="A0A175WAA5"/>
<sequence length="151" mass="16619">MPMIAPLKLPRRQKVLVVGTFALGFFVCIVSFIRVGILIQSARELDPDWTYNGANLTYWTLLEAHTGIVVACLMTLKPFVAKHFPNLIGRSQNGNGEWNDAGNGSSSERPLTIGSKPARVLLADELASSRSRSRTDKDITLQNIKTPALRV</sequence>
<feature type="transmembrane region" description="Helical" evidence="6">
    <location>
        <begin position="15"/>
        <end position="37"/>
    </location>
</feature>
<keyword evidence="2 6" id="KW-0812">Transmembrane</keyword>
<dbReference type="STRING" id="100816.A0A175WAA5"/>
<protein>
    <recommendedName>
        <fullName evidence="7">Rhodopsin domain-containing protein</fullName>
    </recommendedName>
</protein>
<keyword evidence="9" id="KW-1185">Reference proteome</keyword>
<keyword evidence="4 6" id="KW-0472">Membrane</keyword>
<dbReference type="PANTHER" id="PTHR33048:SF47">
    <property type="entry name" value="INTEGRAL MEMBRANE PROTEIN-RELATED"/>
    <property type="match status" value="1"/>
</dbReference>
<evidence type="ECO:0000256" key="4">
    <source>
        <dbReference type="ARBA" id="ARBA00023136"/>
    </source>
</evidence>
<evidence type="ECO:0000313" key="9">
    <source>
        <dbReference type="Proteomes" id="UP000078237"/>
    </source>
</evidence>
<dbReference type="OrthoDB" id="3648173at2759"/>
<organism evidence="8 9">
    <name type="scientific">Madurella mycetomatis</name>
    <dbReference type="NCBI Taxonomy" id="100816"/>
    <lineage>
        <taxon>Eukaryota</taxon>
        <taxon>Fungi</taxon>
        <taxon>Dikarya</taxon>
        <taxon>Ascomycota</taxon>
        <taxon>Pezizomycotina</taxon>
        <taxon>Sordariomycetes</taxon>
        <taxon>Sordariomycetidae</taxon>
        <taxon>Sordariales</taxon>
        <taxon>Sordariales incertae sedis</taxon>
        <taxon>Madurella</taxon>
    </lineage>
</organism>
<feature type="transmembrane region" description="Helical" evidence="6">
    <location>
        <begin position="57"/>
        <end position="76"/>
    </location>
</feature>
<dbReference type="GO" id="GO:0016020">
    <property type="term" value="C:membrane"/>
    <property type="evidence" value="ECO:0007669"/>
    <property type="project" value="UniProtKB-SubCell"/>
</dbReference>
<dbReference type="VEuPathDB" id="FungiDB:MMYC01_203761"/>
<evidence type="ECO:0000259" key="7">
    <source>
        <dbReference type="Pfam" id="PF20684"/>
    </source>
</evidence>
<gene>
    <name evidence="8" type="ORF">MMYC01_203761</name>
</gene>
<reference evidence="8 9" key="1">
    <citation type="journal article" date="2016" name="Genome Announc.">
        <title>Genome Sequence of Madurella mycetomatis mm55, Isolated from a Human Mycetoma Case in Sudan.</title>
        <authorList>
            <person name="Smit S."/>
            <person name="Derks M.F."/>
            <person name="Bervoets S."/>
            <person name="Fahal A."/>
            <person name="van Leeuwen W."/>
            <person name="van Belkum A."/>
            <person name="van de Sande W.W."/>
        </authorList>
    </citation>
    <scope>NUCLEOTIDE SEQUENCE [LARGE SCALE GENOMIC DNA]</scope>
    <source>
        <strain evidence="9">mm55</strain>
    </source>
</reference>
<dbReference type="PANTHER" id="PTHR33048">
    <property type="entry name" value="PTH11-LIKE INTEGRAL MEMBRANE PROTEIN (AFU_ORTHOLOGUE AFUA_5G11245)"/>
    <property type="match status" value="1"/>
</dbReference>
<evidence type="ECO:0000256" key="5">
    <source>
        <dbReference type="ARBA" id="ARBA00038359"/>
    </source>
</evidence>
<proteinExistence type="inferred from homology"/>
<comment type="subcellular location">
    <subcellularLocation>
        <location evidence="1">Membrane</location>
        <topology evidence="1">Multi-pass membrane protein</topology>
    </subcellularLocation>
</comment>
<comment type="caution">
    <text evidence="8">The sequence shown here is derived from an EMBL/GenBank/DDBJ whole genome shotgun (WGS) entry which is preliminary data.</text>
</comment>
<evidence type="ECO:0000256" key="6">
    <source>
        <dbReference type="SAM" id="Phobius"/>
    </source>
</evidence>
<dbReference type="InterPro" id="IPR052337">
    <property type="entry name" value="SAT4-like"/>
</dbReference>